<evidence type="ECO:0000259" key="1">
    <source>
        <dbReference type="Pfam" id="PF01636"/>
    </source>
</evidence>
<dbReference type="AlphaFoldDB" id="A4BT67"/>
<feature type="domain" description="Aminoglycoside phosphotransferase" evidence="1">
    <location>
        <begin position="75"/>
        <end position="229"/>
    </location>
</feature>
<dbReference type="Pfam" id="PF01636">
    <property type="entry name" value="APH"/>
    <property type="match status" value="1"/>
</dbReference>
<dbReference type="SUPFAM" id="SSF56112">
    <property type="entry name" value="Protein kinase-like (PK-like)"/>
    <property type="match status" value="1"/>
</dbReference>
<dbReference type="InterPro" id="IPR002575">
    <property type="entry name" value="Aminoglycoside_PTrfase"/>
</dbReference>
<dbReference type="EMBL" id="AAOF01000012">
    <property type="protein sequence ID" value="EAR21135.1"/>
    <property type="molecule type" value="Genomic_DNA"/>
</dbReference>
<gene>
    <name evidence="2" type="ORF">NB231_08192</name>
</gene>
<evidence type="ECO:0000313" key="3">
    <source>
        <dbReference type="Proteomes" id="UP000003374"/>
    </source>
</evidence>
<dbReference type="Proteomes" id="UP000003374">
    <property type="component" value="Unassembled WGS sequence"/>
</dbReference>
<protein>
    <recommendedName>
        <fullName evidence="1">Aminoglycoside phosphotransferase domain-containing protein</fullName>
    </recommendedName>
</protein>
<dbReference type="Gene3D" id="3.90.1200.10">
    <property type="match status" value="1"/>
</dbReference>
<keyword evidence="3" id="KW-1185">Reference proteome</keyword>
<organism evidence="2 3">
    <name type="scientific">Nitrococcus mobilis Nb-231</name>
    <dbReference type="NCBI Taxonomy" id="314278"/>
    <lineage>
        <taxon>Bacteria</taxon>
        <taxon>Pseudomonadati</taxon>
        <taxon>Pseudomonadota</taxon>
        <taxon>Gammaproteobacteria</taxon>
        <taxon>Chromatiales</taxon>
        <taxon>Ectothiorhodospiraceae</taxon>
        <taxon>Nitrococcus</taxon>
    </lineage>
</organism>
<proteinExistence type="predicted"/>
<dbReference type="RefSeq" id="WP_005001355.1">
    <property type="nucleotide sequence ID" value="NZ_CH672427.1"/>
</dbReference>
<dbReference type="OrthoDB" id="5959207at2"/>
<dbReference type="InterPro" id="IPR011009">
    <property type="entry name" value="Kinase-like_dom_sf"/>
</dbReference>
<dbReference type="eggNOG" id="COG2334">
    <property type="taxonomic scope" value="Bacteria"/>
</dbReference>
<accession>A4BT67</accession>
<comment type="caution">
    <text evidence="2">The sequence shown here is derived from an EMBL/GenBank/DDBJ whole genome shotgun (WGS) entry which is preliminary data.</text>
</comment>
<sequence length="351" mass="39342">MQADNVPTAAELTKALRLEPRSPELAGLSSCTVAGPLRCQENSWLFKAALGARGPSLALKVCLDPVQHRPCPVTAAQELETLSRMCGYFAGNSRLGVPRPYPLLVDRGILVTEWIEGVQLSEMLTSPVNSSHRMKRPELVALAGSWLRFFHDFAPAEPGRLVTDAILISLHEALATASPAVRQDPLVQEAVNLLEVTANLIGRRSYPRALLHGDFKSDNLIVCGERLLGFDIALQHENVVLRDLAPFLNHLELIASPLRGLRLALEVRSLSAAFLRGYFEREKMLPVEAVAWLRLNSVLVVWMERNLRPRPRLKGWYSDWCFRRLTRFLCQELRNASTSTPRQHHLPRESC</sequence>
<name>A4BT67_9GAMM</name>
<dbReference type="HOGENOM" id="CLU_789478_0_0_6"/>
<dbReference type="STRING" id="314278.NB231_08192"/>
<evidence type="ECO:0000313" key="2">
    <source>
        <dbReference type="EMBL" id="EAR21135.1"/>
    </source>
</evidence>
<reference evidence="2 3" key="1">
    <citation type="submission" date="2006-02" db="EMBL/GenBank/DDBJ databases">
        <authorList>
            <person name="Waterbury J."/>
            <person name="Ferriera S."/>
            <person name="Johnson J."/>
            <person name="Kravitz S."/>
            <person name="Halpern A."/>
            <person name="Remington K."/>
            <person name="Beeson K."/>
            <person name="Tran B."/>
            <person name="Rogers Y.-H."/>
            <person name="Friedman R."/>
            <person name="Venter J.C."/>
        </authorList>
    </citation>
    <scope>NUCLEOTIDE SEQUENCE [LARGE SCALE GENOMIC DNA]</scope>
    <source>
        <strain evidence="2 3">Nb-231</strain>
    </source>
</reference>